<gene>
    <name evidence="4" type="primary">BnaAnng05070D</name>
    <name evidence="4" type="ORF">GSBRNA2T00064802001</name>
</gene>
<dbReference type="Gene3D" id="3.40.50.300">
    <property type="entry name" value="P-loop containing nucleotide triphosphate hydrolases"/>
    <property type="match status" value="1"/>
</dbReference>
<sequence length="128" mass="14027">MLLKYQNGGGHCRDRLYHYSGISVVNLASTYNLCVSKSELHDLLSNTSLNGIPLLVLGNKIDKPGALSKDDLTEEMGLNREVCCFMISCKNSTNIDQVIDWLVKHSKSATLNTTLSLSLSLSKLLIGL</sequence>
<dbReference type="PANTHER" id="PTHR45732">
    <property type="entry name" value="ADP-RIBOSYLATION FACTOR-LIKE PROTEIN 8"/>
    <property type="match status" value="1"/>
</dbReference>
<dbReference type="Gramene" id="CDY37846">
    <property type="protein sequence ID" value="CDY37846"/>
    <property type="gene ID" value="GSBRNA2T00064802001"/>
</dbReference>
<dbReference type="GO" id="GO:0005525">
    <property type="term" value="F:GTP binding"/>
    <property type="evidence" value="ECO:0007669"/>
    <property type="project" value="UniProtKB-KW"/>
</dbReference>
<dbReference type="EMBL" id="LK032409">
    <property type="protein sequence ID" value="CDY37846.1"/>
    <property type="molecule type" value="Genomic_DNA"/>
</dbReference>
<dbReference type="SUPFAM" id="SSF52540">
    <property type="entry name" value="P-loop containing nucleoside triphosphate hydrolases"/>
    <property type="match status" value="1"/>
</dbReference>
<organism evidence="4 5">
    <name type="scientific">Brassica napus</name>
    <name type="common">Rape</name>
    <dbReference type="NCBI Taxonomy" id="3708"/>
    <lineage>
        <taxon>Eukaryota</taxon>
        <taxon>Viridiplantae</taxon>
        <taxon>Streptophyta</taxon>
        <taxon>Embryophyta</taxon>
        <taxon>Tracheophyta</taxon>
        <taxon>Spermatophyta</taxon>
        <taxon>Magnoliopsida</taxon>
        <taxon>eudicotyledons</taxon>
        <taxon>Gunneridae</taxon>
        <taxon>Pentapetalae</taxon>
        <taxon>rosids</taxon>
        <taxon>malvids</taxon>
        <taxon>Brassicales</taxon>
        <taxon>Brassicaceae</taxon>
        <taxon>Brassiceae</taxon>
        <taxon>Brassica</taxon>
    </lineage>
</organism>
<feature type="binding site" evidence="3">
    <location>
        <begin position="59"/>
        <end position="62"/>
    </location>
    <ligand>
        <name>GTP</name>
        <dbReference type="ChEBI" id="CHEBI:37565"/>
    </ligand>
</feature>
<evidence type="ECO:0000256" key="3">
    <source>
        <dbReference type="PIRSR" id="PIRSR606689-1"/>
    </source>
</evidence>
<keyword evidence="5" id="KW-1185">Reference proteome</keyword>
<dbReference type="Pfam" id="PF00025">
    <property type="entry name" value="Arf"/>
    <property type="match status" value="1"/>
</dbReference>
<keyword evidence="1 3" id="KW-0547">Nucleotide-binding</keyword>
<reference evidence="4 5" key="1">
    <citation type="journal article" date="2014" name="Science">
        <title>Plant genetics. Early allopolyploid evolution in the post-Neolithic Brassica napus oilseed genome.</title>
        <authorList>
            <person name="Chalhoub B."/>
            <person name="Denoeud F."/>
            <person name="Liu S."/>
            <person name="Parkin I.A."/>
            <person name="Tang H."/>
            <person name="Wang X."/>
            <person name="Chiquet J."/>
            <person name="Belcram H."/>
            <person name="Tong C."/>
            <person name="Samans B."/>
            <person name="Correa M."/>
            <person name="Da Silva C."/>
            <person name="Just J."/>
            <person name="Falentin C."/>
            <person name="Koh C.S."/>
            <person name="Le Clainche I."/>
            <person name="Bernard M."/>
            <person name="Bento P."/>
            <person name="Noel B."/>
            <person name="Labadie K."/>
            <person name="Alberti A."/>
            <person name="Charles M."/>
            <person name="Arnaud D."/>
            <person name="Guo H."/>
            <person name="Daviaud C."/>
            <person name="Alamery S."/>
            <person name="Jabbari K."/>
            <person name="Zhao M."/>
            <person name="Edger P.P."/>
            <person name="Chelaifa H."/>
            <person name="Tack D."/>
            <person name="Lassalle G."/>
            <person name="Mestiri I."/>
            <person name="Schnel N."/>
            <person name="Le Paslier M.C."/>
            <person name="Fan G."/>
            <person name="Renault V."/>
            <person name="Bayer P.E."/>
            <person name="Golicz A.A."/>
            <person name="Manoli S."/>
            <person name="Lee T.H."/>
            <person name="Thi V.H."/>
            <person name="Chalabi S."/>
            <person name="Hu Q."/>
            <person name="Fan C."/>
            <person name="Tollenaere R."/>
            <person name="Lu Y."/>
            <person name="Battail C."/>
            <person name="Shen J."/>
            <person name="Sidebottom C.H."/>
            <person name="Wang X."/>
            <person name="Canaguier A."/>
            <person name="Chauveau A."/>
            <person name="Berard A."/>
            <person name="Deniot G."/>
            <person name="Guan M."/>
            <person name="Liu Z."/>
            <person name="Sun F."/>
            <person name="Lim Y.P."/>
            <person name="Lyons E."/>
            <person name="Town C.D."/>
            <person name="Bancroft I."/>
            <person name="Wang X."/>
            <person name="Meng J."/>
            <person name="Ma J."/>
            <person name="Pires J.C."/>
            <person name="King G.J."/>
            <person name="Brunel D."/>
            <person name="Delourme R."/>
            <person name="Renard M."/>
            <person name="Aury J.M."/>
            <person name="Adams K.L."/>
            <person name="Batley J."/>
            <person name="Snowdon R.J."/>
            <person name="Tost J."/>
            <person name="Edwards D."/>
            <person name="Zhou Y."/>
            <person name="Hua W."/>
            <person name="Sharpe A.G."/>
            <person name="Paterson A.H."/>
            <person name="Guan C."/>
            <person name="Wincker P."/>
        </authorList>
    </citation>
    <scope>NUCLEOTIDE SEQUENCE [LARGE SCALE GENOMIC DNA]</scope>
    <source>
        <strain evidence="5">cv. Darmor-bzh</strain>
    </source>
</reference>
<evidence type="ECO:0000256" key="1">
    <source>
        <dbReference type="ARBA" id="ARBA00022741"/>
    </source>
</evidence>
<dbReference type="STRING" id="3708.A0A078HJJ5"/>
<dbReference type="AlphaFoldDB" id="A0A078HJJ5"/>
<dbReference type="InterPro" id="IPR006689">
    <property type="entry name" value="Small_GTPase_ARF/SAR"/>
</dbReference>
<name>A0A078HJJ5_BRANA</name>
<protein>
    <submittedName>
        <fullName evidence="4">BnaAnng05070D protein</fullName>
    </submittedName>
</protein>
<evidence type="ECO:0000313" key="4">
    <source>
        <dbReference type="EMBL" id="CDY37846.1"/>
    </source>
</evidence>
<accession>A0A078HJJ5</accession>
<dbReference type="PANTHER" id="PTHR45732:SF15">
    <property type="entry name" value="ADP-RIBOSYLATION FACTOR-LIKE PROTEIN 8B"/>
    <property type="match status" value="1"/>
</dbReference>
<proteinExistence type="predicted"/>
<dbReference type="GO" id="GO:0003924">
    <property type="term" value="F:GTPase activity"/>
    <property type="evidence" value="ECO:0007669"/>
    <property type="project" value="InterPro"/>
</dbReference>
<evidence type="ECO:0000256" key="2">
    <source>
        <dbReference type="ARBA" id="ARBA00023134"/>
    </source>
</evidence>
<dbReference type="PaxDb" id="3708-A0A078HJJ5"/>
<dbReference type="Proteomes" id="UP000028999">
    <property type="component" value="Unassembled WGS sequence"/>
</dbReference>
<keyword evidence="2 3" id="KW-0342">GTP-binding</keyword>
<dbReference type="InterPro" id="IPR027417">
    <property type="entry name" value="P-loop_NTPase"/>
</dbReference>
<evidence type="ECO:0000313" key="5">
    <source>
        <dbReference type="Proteomes" id="UP000028999"/>
    </source>
</evidence>